<dbReference type="EMBL" id="RCVZ01000034">
    <property type="protein sequence ID" value="RLQ89957.1"/>
    <property type="molecule type" value="Genomic_DNA"/>
</dbReference>
<dbReference type="OrthoDB" id="2874168at2"/>
<evidence type="ECO:0000313" key="2">
    <source>
        <dbReference type="Proteomes" id="UP000276770"/>
    </source>
</evidence>
<protein>
    <submittedName>
        <fullName evidence="1">Uncharacterized protein</fullName>
    </submittedName>
</protein>
<reference evidence="1 2" key="1">
    <citation type="submission" date="2018-10" db="EMBL/GenBank/DDBJ databases">
        <title>Falsibacillus sp. genome draft.</title>
        <authorList>
            <person name="Shi S."/>
        </authorList>
    </citation>
    <scope>NUCLEOTIDE SEQUENCE [LARGE SCALE GENOMIC DNA]</scope>
    <source>
        <strain evidence="1 2">GY 10110</strain>
    </source>
</reference>
<proteinExistence type="predicted"/>
<evidence type="ECO:0000313" key="1">
    <source>
        <dbReference type="EMBL" id="RLQ89957.1"/>
    </source>
</evidence>
<dbReference type="AlphaFoldDB" id="A0A3L7JGN9"/>
<name>A0A3L7JGN9_9BACI</name>
<sequence>MKKLLTSVLVVGIATTAWFGFHKDSNVKAESNPVSHQPVLHGASQEDLTADNGILYDGIHNSAIFLVAIAKDITQPSDFDNNKENLDTVLSYEEGAIKMSVEKNADSKIRSTLKEALKTTQEAVDKKDPDLLSKAATILEKLDVDYSNQ</sequence>
<comment type="caution">
    <text evidence="1">The sequence shown here is derived from an EMBL/GenBank/DDBJ whole genome shotgun (WGS) entry which is preliminary data.</text>
</comment>
<dbReference type="RefSeq" id="WP_121682842.1">
    <property type="nucleotide sequence ID" value="NZ_RCVZ01000034.1"/>
</dbReference>
<gene>
    <name evidence="1" type="ORF">D9X91_22185</name>
</gene>
<dbReference type="Proteomes" id="UP000276770">
    <property type="component" value="Unassembled WGS sequence"/>
</dbReference>
<keyword evidence="2" id="KW-1185">Reference proteome</keyword>
<accession>A0A3L7JGN9</accession>
<organism evidence="1 2">
    <name type="scientific">Falsibacillus albus</name>
    <dbReference type="NCBI Taxonomy" id="2478915"/>
    <lineage>
        <taxon>Bacteria</taxon>
        <taxon>Bacillati</taxon>
        <taxon>Bacillota</taxon>
        <taxon>Bacilli</taxon>
        <taxon>Bacillales</taxon>
        <taxon>Bacillaceae</taxon>
        <taxon>Falsibacillus</taxon>
    </lineage>
</organism>